<gene>
    <name evidence="1" type="ORF">CDL15_Pgr019334</name>
</gene>
<proteinExistence type="predicted"/>
<reference evidence="2" key="1">
    <citation type="journal article" date="2017" name="Plant J.">
        <title>The pomegranate (Punica granatum L.) genome and the genomics of punicalagin biosynthesis.</title>
        <authorList>
            <person name="Qin G."/>
            <person name="Xu C."/>
            <person name="Ming R."/>
            <person name="Tang H."/>
            <person name="Guyot R."/>
            <person name="Kramer E.M."/>
            <person name="Hu Y."/>
            <person name="Yi X."/>
            <person name="Qi Y."/>
            <person name="Xu X."/>
            <person name="Gao Z."/>
            <person name="Pan H."/>
            <person name="Jian J."/>
            <person name="Tian Y."/>
            <person name="Yue Z."/>
            <person name="Xu Y."/>
        </authorList>
    </citation>
    <scope>NUCLEOTIDE SEQUENCE [LARGE SCALE GENOMIC DNA]</scope>
    <source>
        <strain evidence="2">cv. Dabenzi</strain>
    </source>
</reference>
<protein>
    <submittedName>
        <fullName evidence="1">Uncharacterized protein</fullName>
    </submittedName>
</protein>
<dbReference type="AlphaFoldDB" id="A0A218X670"/>
<organism evidence="1 2">
    <name type="scientific">Punica granatum</name>
    <name type="common">Pomegranate</name>
    <dbReference type="NCBI Taxonomy" id="22663"/>
    <lineage>
        <taxon>Eukaryota</taxon>
        <taxon>Viridiplantae</taxon>
        <taxon>Streptophyta</taxon>
        <taxon>Embryophyta</taxon>
        <taxon>Tracheophyta</taxon>
        <taxon>Spermatophyta</taxon>
        <taxon>Magnoliopsida</taxon>
        <taxon>eudicotyledons</taxon>
        <taxon>Gunneridae</taxon>
        <taxon>Pentapetalae</taxon>
        <taxon>rosids</taxon>
        <taxon>malvids</taxon>
        <taxon>Myrtales</taxon>
        <taxon>Lythraceae</taxon>
        <taxon>Punica</taxon>
    </lineage>
</organism>
<name>A0A218X670_PUNGR</name>
<comment type="caution">
    <text evidence="1">The sequence shown here is derived from an EMBL/GenBank/DDBJ whole genome shotgun (WGS) entry which is preliminary data.</text>
</comment>
<evidence type="ECO:0000313" key="1">
    <source>
        <dbReference type="EMBL" id="OWM80170.1"/>
    </source>
</evidence>
<sequence length="175" mass="20289">MLEVRTGETKEIVRKAEKRHREAYCGKRGIHRSVRPDKYGRVNGYGRWMTKSRLDGIRSFGQGSLVGTTLHTVLEEVTAKHAEQIEAIRVEQAAWEKSILEKVESRHRAKAEQREAPLLKEAEERYLKLAKKQEEKLMADADAREEKYQDFIDNLMSKLGLPRKSNIPIPVLYIF</sequence>
<accession>A0A218X670</accession>
<dbReference type="EMBL" id="MTKT01002270">
    <property type="protein sequence ID" value="OWM80170.1"/>
    <property type="molecule type" value="Genomic_DNA"/>
</dbReference>
<evidence type="ECO:0000313" key="2">
    <source>
        <dbReference type="Proteomes" id="UP000197138"/>
    </source>
</evidence>
<dbReference type="Proteomes" id="UP000197138">
    <property type="component" value="Unassembled WGS sequence"/>
</dbReference>